<sequence length="65" mass="8048">MIIVDFQKHLRHLYTEEFKGYTSAQEMILRLGYAIKRMLDEGRLTPFDDYEKNKERIYEEMEWVE</sequence>
<dbReference type="Proteomes" id="UP000242712">
    <property type="component" value="Unassembled WGS sequence"/>
</dbReference>
<keyword evidence="2" id="KW-1185">Reference proteome</keyword>
<evidence type="ECO:0008006" key="3">
    <source>
        <dbReference type="Google" id="ProtNLM"/>
    </source>
</evidence>
<organism evidence="1 2">
    <name type="scientific">Staphylococcus argensis</name>
    <dbReference type="NCBI Taxonomy" id="1607738"/>
    <lineage>
        <taxon>Bacteria</taxon>
        <taxon>Bacillati</taxon>
        <taxon>Bacillota</taxon>
        <taxon>Bacilli</taxon>
        <taxon>Bacillales</taxon>
        <taxon>Staphylococcaceae</taxon>
        <taxon>Staphylococcus</taxon>
    </lineage>
</organism>
<dbReference type="GeneID" id="98297023"/>
<name>A0A2K4FDW6_9STAP</name>
<dbReference type="EMBL" id="PPPX01000001">
    <property type="protein sequence ID" value="POA09466.1"/>
    <property type="molecule type" value="Genomic_DNA"/>
</dbReference>
<dbReference type="AlphaFoldDB" id="A0A2K4FDW6"/>
<evidence type="ECO:0000313" key="1">
    <source>
        <dbReference type="EMBL" id="POA09466.1"/>
    </source>
</evidence>
<reference evidence="1 2" key="1">
    <citation type="submission" date="2017-08" db="EMBL/GenBank/DDBJ databases">
        <title>Draft genome sequences of 64 type strains of genus Staph aureus.</title>
        <authorList>
            <person name="Cole K."/>
            <person name="Golubchik T."/>
            <person name="Russell J."/>
            <person name="Foster D."/>
            <person name="Llewelyn M."/>
            <person name="Wilson D."/>
            <person name="Crook D."/>
            <person name="Paul J."/>
        </authorList>
    </citation>
    <scope>NUCLEOTIDE SEQUENCE [LARGE SCALE GENOMIC DNA]</scope>
    <source>
        <strain evidence="1 2">DSM 29875</strain>
    </source>
</reference>
<evidence type="ECO:0000313" key="2">
    <source>
        <dbReference type="Proteomes" id="UP000242712"/>
    </source>
</evidence>
<comment type="caution">
    <text evidence="1">The sequence shown here is derived from an EMBL/GenBank/DDBJ whole genome shotgun (WGS) entry which is preliminary data.</text>
</comment>
<gene>
    <name evidence="1" type="ORF">CD039_01525</name>
</gene>
<proteinExistence type="predicted"/>
<dbReference type="RefSeq" id="WP_103370850.1">
    <property type="nucleotide sequence ID" value="NZ_CBCRVO010000001.1"/>
</dbReference>
<accession>A0A2K4FDW6</accession>
<protein>
    <recommendedName>
        <fullName evidence="3">Phage protein</fullName>
    </recommendedName>
</protein>
<dbReference type="OrthoDB" id="2411126at2"/>